<name>A0A9W6MEN3_9ACTN</name>
<proteinExistence type="predicted"/>
<feature type="transmembrane region" description="Helical" evidence="2">
    <location>
        <begin position="65"/>
        <end position="84"/>
    </location>
</feature>
<reference evidence="3" key="2">
    <citation type="submission" date="2023-01" db="EMBL/GenBank/DDBJ databases">
        <authorList>
            <person name="Sun Q."/>
            <person name="Evtushenko L."/>
        </authorList>
    </citation>
    <scope>NUCLEOTIDE SEQUENCE</scope>
    <source>
        <strain evidence="3">VKM Ac-2007</strain>
    </source>
</reference>
<dbReference type="RefSeq" id="WP_271219545.1">
    <property type="nucleotide sequence ID" value="NZ_BAAAVD010000014.1"/>
</dbReference>
<evidence type="ECO:0000313" key="4">
    <source>
        <dbReference type="Proteomes" id="UP001143474"/>
    </source>
</evidence>
<keyword evidence="2" id="KW-0812">Transmembrane</keyword>
<protein>
    <submittedName>
        <fullName evidence="3">Uncharacterized protein</fullName>
    </submittedName>
</protein>
<keyword evidence="4" id="KW-1185">Reference proteome</keyword>
<dbReference type="Proteomes" id="UP001143474">
    <property type="component" value="Unassembled WGS sequence"/>
</dbReference>
<keyword evidence="2" id="KW-0472">Membrane</keyword>
<keyword evidence="2" id="KW-1133">Transmembrane helix</keyword>
<reference evidence="3" key="1">
    <citation type="journal article" date="2014" name="Int. J. Syst. Evol. Microbiol.">
        <title>Complete genome sequence of Corynebacterium casei LMG S-19264T (=DSM 44701T), isolated from a smear-ripened cheese.</title>
        <authorList>
            <consortium name="US DOE Joint Genome Institute (JGI-PGF)"/>
            <person name="Walter F."/>
            <person name="Albersmeier A."/>
            <person name="Kalinowski J."/>
            <person name="Ruckert C."/>
        </authorList>
    </citation>
    <scope>NUCLEOTIDE SEQUENCE</scope>
    <source>
        <strain evidence="3">VKM Ac-2007</strain>
    </source>
</reference>
<gene>
    <name evidence="3" type="ORF">GCM10017600_45610</name>
</gene>
<evidence type="ECO:0000313" key="3">
    <source>
        <dbReference type="EMBL" id="GLK11155.1"/>
    </source>
</evidence>
<sequence length="88" mass="9057">MNDPYRITPAAQPRPSASPFAPAPRPGPPSGGIALRVILWLGFTVCAVINIIGNSVGGPAEGVGMIAGIVAVASMVALIAHHYTRRRS</sequence>
<comment type="caution">
    <text evidence="3">The sequence shown here is derived from an EMBL/GenBank/DDBJ whole genome shotgun (WGS) entry which is preliminary data.</text>
</comment>
<dbReference type="EMBL" id="BSEV01000010">
    <property type="protein sequence ID" value="GLK11155.1"/>
    <property type="molecule type" value="Genomic_DNA"/>
</dbReference>
<evidence type="ECO:0000256" key="2">
    <source>
        <dbReference type="SAM" id="Phobius"/>
    </source>
</evidence>
<feature type="compositionally biased region" description="Low complexity" evidence="1">
    <location>
        <begin position="9"/>
        <end position="20"/>
    </location>
</feature>
<accession>A0A9W6MEN3</accession>
<feature type="region of interest" description="Disordered" evidence="1">
    <location>
        <begin position="1"/>
        <end position="27"/>
    </location>
</feature>
<dbReference type="AlphaFoldDB" id="A0A9W6MEN3"/>
<organism evidence="3 4">
    <name type="scientific">Streptosporangium carneum</name>
    <dbReference type="NCBI Taxonomy" id="47481"/>
    <lineage>
        <taxon>Bacteria</taxon>
        <taxon>Bacillati</taxon>
        <taxon>Actinomycetota</taxon>
        <taxon>Actinomycetes</taxon>
        <taxon>Streptosporangiales</taxon>
        <taxon>Streptosporangiaceae</taxon>
        <taxon>Streptosporangium</taxon>
    </lineage>
</organism>
<feature type="transmembrane region" description="Helical" evidence="2">
    <location>
        <begin position="33"/>
        <end position="53"/>
    </location>
</feature>
<evidence type="ECO:0000256" key="1">
    <source>
        <dbReference type="SAM" id="MobiDB-lite"/>
    </source>
</evidence>